<dbReference type="AlphaFoldDB" id="A0AAV1A379"/>
<evidence type="ECO:0000313" key="3">
    <source>
        <dbReference type="Proteomes" id="UP001157006"/>
    </source>
</evidence>
<reference evidence="2 3" key="1">
    <citation type="submission" date="2023-01" db="EMBL/GenBank/DDBJ databases">
        <authorList>
            <person name="Kreplak J."/>
        </authorList>
    </citation>
    <scope>NUCLEOTIDE SEQUENCE [LARGE SCALE GENOMIC DNA]</scope>
</reference>
<organism evidence="2 3">
    <name type="scientific">Vicia faba</name>
    <name type="common">Broad bean</name>
    <name type="synonym">Faba vulgaris</name>
    <dbReference type="NCBI Taxonomy" id="3906"/>
    <lineage>
        <taxon>Eukaryota</taxon>
        <taxon>Viridiplantae</taxon>
        <taxon>Streptophyta</taxon>
        <taxon>Embryophyta</taxon>
        <taxon>Tracheophyta</taxon>
        <taxon>Spermatophyta</taxon>
        <taxon>Magnoliopsida</taxon>
        <taxon>eudicotyledons</taxon>
        <taxon>Gunneridae</taxon>
        <taxon>Pentapetalae</taxon>
        <taxon>rosids</taxon>
        <taxon>fabids</taxon>
        <taxon>Fabales</taxon>
        <taxon>Fabaceae</taxon>
        <taxon>Papilionoideae</taxon>
        <taxon>50 kb inversion clade</taxon>
        <taxon>NPAAA clade</taxon>
        <taxon>Hologalegina</taxon>
        <taxon>IRL clade</taxon>
        <taxon>Fabeae</taxon>
        <taxon>Vicia</taxon>
    </lineage>
</organism>
<evidence type="ECO:0000256" key="1">
    <source>
        <dbReference type="SAM" id="Phobius"/>
    </source>
</evidence>
<dbReference type="EMBL" id="OX451738">
    <property type="protein sequence ID" value="CAI8604489.1"/>
    <property type="molecule type" value="Genomic_DNA"/>
</dbReference>
<keyword evidence="1" id="KW-0812">Transmembrane</keyword>
<feature type="transmembrane region" description="Helical" evidence="1">
    <location>
        <begin position="12"/>
        <end position="32"/>
    </location>
</feature>
<dbReference type="Proteomes" id="UP001157006">
    <property type="component" value="Chromosome 3"/>
</dbReference>
<sequence>MVVDIPDHHEKQVTASLYLLVSLFGIVLLLLLLLNFHVSLECIIIAKIIVVALLSLQMKVLCYVQRDWFIGCCEFDLAQRPMVQSCKEMVLEYEA</sequence>
<name>A0AAV1A379_VICFA</name>
<gene>
    <name evidence="2" type="ORF">VFH_III135440</name>
</gene>
<accession>A0AAV1A379</accession>
<evidence type="ECO:0008006" key="4">
    <source>
        <dbReference type="Google" id="ProtNLM"/>
    </source>
</evidence>
<proteinExistence type="predicted"/>
<protein>
    <recommendedName>
        <fullName evidence="4">Transmembrane protein</fullName>
    </recommendedName>
</protein>
<keyword evidence="3" id="KW-1185">Reference proteome</keyword>
<evidence type="ECO:0000313" key="2">
    <source>
        <dbReference type="EMBL" id="CAI8604489.1"/>
    </source>
</evidence>
<keyword evidence="1" id="KW-1133">Transmembrane helix</keyword>
<keyword evidence="1" id="KW-0472">Membrane</keyword>